<comment type="cofactor">
    <cofactor evidence="1">
        <name>pyridoxal 5'-phosphate</name>
        <dbReference type="ChEBI" id="CHEBI:597326"/>
    </cofactor>
</comment>
<comment type="caution">
    <text evidence="5">The sequence shown here is derived from an EMBL/GenBank/DDBJ whole genome shotgun (WGS) entry which is preliminary data.</text>
</comment>
<dbReference type="GO" id="GO:0003941">
    <property type="term" value="F:L-serine ammonia-lyase activity"/>
    <property type="evidence" value="ECO:0007669"/>
    <property type="project" value="TreeGrafter"/>
</dbReference>
<dbReference type="GO" id="GO:0006567">
    <property type="term" value="P:L-threonine catabolic process"/>
    <property type="evidence" value="ECO:0007669"/>
    <property type="project" value="TreeGrafter"/>
</dbReference>
<reference evidence="5 6" key="1">
    <citation type="submission" date="2019-05" db="EMBL/GenBank/DDBJ databases">
        <authorList>
            <person name="Lee S.D."/>
        </authorList>
    </citation>
    <scope>NUCLEOTIDE SEQUENCE [LARGE SCALE GENOMIC DNA]</scope>
    <source>
        <strain evidence="5 6">C5-26</strain>
    </source>
</reference>
<evidence type="ECO:0000256" key="1">
    <source>
        <dbReference type="ARBA" id="ARBA00001933"/>
    </source>
</evidence>
<gene>
    <name evidence="5" type="ORF">FGL98_08815</name>
</gene>
<dbReference type="GO" id="GO:0006565">
    <property type="term" value="P:L-serine catabolic process"/>
    <property type="evidence" value="ECO:0007669"/>
    <property type="project" value="TreeGrafter"/>
</dbReference>
<evidence type="ECO:0000313" key="6">
    <source>
        <dbReference type="Proteomes" id="UP000320244"/>
    </source>
</evidence>
<dbReference type="PANTHER" id="PTHR48078">
    <property type="entry name" value="THREONINE DEHYDRATASE, MITOCHONDRIAL-RELATED"/>
    <property type="match status" value="1"/>
</dbReference>
<dbReference type="RefSeq" id="WP_146316386.1">
    <property type="nucleotide sequence ID" value="NZ_VCQV01000009.1"/>
</dbReference>
<evidence type="ECO:0000256" key="3">
    <source>
        <dbReference type="ARBA" id="ARBA00023239"/>
    </source>
</evidence>
<dbReference type="EMBL" id="VCQV01000009">
    <property type="protein sequence ID" value="TWP36845.1"/>
    <property type="molecule type" value="Genomic_DNA"/>
</dbReference>
<evidence type="ECO:0000256" key="2">
    <source>
        <dbReference type="ARBA" id="ARBA00022898"/>
    </source>
</evidence>
<accession>A0A563E358</accession>
<organism evidence="5 6">
    <name type="scientific">Leekyejoonella antrihumi</name>
    <dbReference type="NCBI Taxonomy" id="1660198"/>
    <lineage>
        <taxon>Bacteria</taxon>
        <taxon>Bacillati</taxon>
        <taxon>Actinomycetota</taxon>
        <taxon>Actinomycetes</taxon>
        <taxon>Micrococcales</taxon>
        <taxon>Dermacoccaceae</taxon>
        <taxon>Leekyejoonella</taxon>
    </lineage>
</organism>
<sequence>MPHSLPMPDLDSIRAAQVRIKDYVQRTRAIRSAALSSRSGADVHLKLEIEQPTGSFKVRGACNAMRAMFEAGRVEGVTTASTGNHARAVTYLGDRFGLPVRAFLADSVAGSRVQALEELGATVDRSSSDQTAAIIAAVEYAEAHGYGFIPPFDHPDVISGQGTIGLELCDDLQSLDAVIVQVSGGGLIDGIALAVKAMSPSTRIIGVCADAAPAMKESLAAGHPVGVPELPTIAASLMGDLGPDNQYTFPIAQQVIDEMVAVSDECIRQATDTIADDEGLVVEPAAAAGAAYLRASGDRFAGARVALILTGNTVDSD</sequence>
<dbReference type="InterPro" id="IPR036052">
    <property type="entry name" value="TrpB-like_PALP_sf"/>
</dbReference>
<feature type="domain" description="Tryptophan synthase beta chain-like PALP" evidence="4">
    <location>
        <begin position="21"/>
        <end position="311"/>
    </location>
</feature>
<keyword evidence="3" id="KW-0456">Lyase</keyword>
<dbReference type="AlphaFoldDB" id="A0A563E358"/>
<keyword evidence="6" id="KW-1185">Reference proteome</keyword>
<dbReference type="PANTHER" id="PTHR48078:SF6">
    <property type="entry name" value="L-THREONINE DEHYDRATASE CATABOLIC TDCB"/>
    <property type="match status" value="1"/>
</dbReference>
<protein>
    <submittedName>
        <fullName evidence="5">Threonine/serine dehydratase</fullName>
    </submittedName>
</protein>
<dbReference type="Gene3D" id="3.40.50.1100">
    <property type="match status" value="2"/>
</dbReference>
<dbReference type="GO" id="GO:0004794">
    <property type="term" value="F:threonine deaminase activity"/>
    <property type="evidence" value="ECO:0007669"/>
    <property type="project" value="TreeGrafter"/>
</dbReference>
<dbReference type="Proteomes" id="UP000320244">
    <property type="component" value="Unassembled WGS sequence"/>
</dbReference>
<dbReference type="OrthoDB" id="9811476at2"/>
<dbReference type="InterPro" id="IPR050147">
    <property type="entry name" value="Ser/Thr_Dehydratase"/>
</dbReference>
<evidence type="ECO:0000259" key="4">
    <source>
        <dbReference type="Pfam" id="PF00291"/>
    </source>
</evidence>
<keyword evidence="2" id="KW-0663">Pyridoxal phosphate</keyword>
<proteinExistence type="predicted"/>
<dbReference type="SUPFAM" id="SSF53686">
    <property type="entry name" value="Tryptophan synthase beta subunit-like PLP-dependent enzymes"/>
    <property type="match status" value="1"/>
</dbReference>
<name>A0A563E358_9MICO</name>
<dbReference type="Pfam" id="PF00291">
    <property type="entry name" value="PALP"/>
    <property type="match status" value="1"/>
</dbReference>
<dbReference type="CDD" id="cd01562">
    <property type="entry name" value="Thr-dehyd"/>
    <property type="match status" value="1"/>
</dbReference>
<reference evidence="5 6" key="2">
    <citation type="submission" date="2019-08" db="EMBL/GenBank/DDBJ databases">
        <title>Jejuicoccus antrihumi gen. nov., sp. nov., a new member of the family Dermacoccaceae isolated from a cave.</title>
        <authorList>
            <person name="Schumann P."/>
            <person name="Kim I.S."/>
        </authorList>
    </citation>
    <scope>NUCLEOTIDE SEQUENCE [LARGE SCALE GENOMIC DNA]</scope>
    <source>
        <strain evidence="5 6">C5-26</strain>
    </source>
</reference>
<evidence type="ECO:0000313" key="5">
    <source>
        <dbReference type="EMBL" id="TWP36845.1"/>
    </source>
</evidence>
<dbReference type="GO" id="GO:0009097">
    <property type="term" value="P:isoleucine biosynthetic process"/>
    <property type="evidence" value="ECO:0007669"/>
    <property type="project" value="TreeGrafter"/>
</dbReference>
<dbReference type="InterPro" id="IPR001926">
    <property type="entry name" value="TrpB-like_PALP"/>
</dbReference>